<dbReference type="InterPro" id="IPR002523">
    <property type="entry name" value="MgTranspt_CorA/ZnTranspt_ZntB"/>
</dbReference>
<evidence type="ECO:0000256" key="7">
    <source>
        <dbReference type="PROSITE-ProRule" id="PRU00023"/>
    </source>
</evidence>
<dbReference type="SMART" id="SM00248">
    <property type="entry name" value="ANK"/>
    <property type="match status" value="10"/>
</dbReference>
<feature type="repeat" description="ANK" evidence="7">
    <location>
        <begin position="56"/>
        <end position="84"/>
    </location>
</feature>
<evidence type="ECO:0000256" key="2">
    <source>
        <dbReference type="ARBA" id="ARBA00022692"/>
    </source>
</evidence>
<feature type="region of interest" description="Disordered" evidence="8">
    <location>
        <begin position="789"/>
        <end position="808"/>
    </location>
</feature>
<dbReference type="SUPFAM" id="SSF144083">
    <property type="entry name" value="Magnesium transport protein CorA, transmembrane region"/>
    <property type="match status" value="1"/>
</dbReference>
<evidence type="ECO:0000256" key="1">
    <source>
        <dbReference type="ARBA" id="ARBA00004141"/>
    </source>
</evidence>
<dbReference type="STRING" id="73230.A0A2B7ZGM9"/>
<keyword evidence="3" id="KW-0677">Repeat</keyword>
<accession>A0A2B7ZGM9</accession>
<feature type="repeat" description="ANK" evidence="7">
    <location>
        <begin position="185"/>
        <end position="214"/>
    </location>
</feature>
<gene>
    <name evidence="10" type="ORF">GX50_04865</name>
</gene>
<proteinExistence type="predicted"/>
<dbReference type="GO" id="GO:0016020">
    <property type="term" value="C:membrane"/>
    <property type="evidence" value="ECO:0007669"/>
    <property type="project" value="UniProtKB-SubCell"/>
</dbReference>
<protein>
    <submittedName>
        <fullName evidence="10">Uncharacterized protein</fullName>
    </submittedName>
</protein>
<comment type="caution">
    <text evidence="10">The sequence shown here is derived from an EMBL/GenBank/DDBJ whole genome shotgun (WGS) entry which is preliminary data.</text>
</comment>
<dbReference type="VEuPathDB" id="FungiDB:EMCG_06045"/>
<dbReference type="GO" id="GO:0046873">
    <property type="term" value="F:metal ion transmembrane transporter activity"/>
    <property type="evidence" value="ECO:0007669"/>
    <property type="project" value="InterPro"/>
</dbReference>
<keyword evidence="11" id="KW-1185">Reference proteome</keyword>
<feature type="transmembrane region" description="Helical" evidence="9">
    <location>
        <begin position="706"/>
        <end position="727"/>
    </location>
</feature>
<evidence type="ECO:0000313" key="11">
    <source>
        <dbReference type="Proteomes" id="UP000226031"/>
    </source>
</evidence>
<keyword evidence="4 9" id="KW-1133">Transmembrane helix</keyword>
<dbReference type="Proteomes" id="UP000226031">
    <property type="component" value="Unassembled WGS sequence"/>
</dbReference>
<feature type="compositionally biased region" description="Basic and acidic residues" evidence="8">
    <location>
        <begin position="791"/>
        <end position="808"/>
    </location>
</feature>
<dbReference type="SUPFAM" id="SSF48403">
    <property type="entry name" value="Ankyrin repeat"/>
    <property type="match status" value="1"/>
</dbReference>
<dbReference type="Pfam" id="PF01544">
    <property type="entry name" value="CorA"/>
    <property type="match status" value="1"/>
</dbReference>
<dbReference type="Gene3D" id="1.25.40.20">
    <property type="entry name" value="Ankyrin repeat-containing domain"/>
    <property type="match status" value="2"/>
</dbReference>
<dbReference type="PANTHER" id="PTHR24198">
    <property type="entry name" value="ANKYRIN REPEAT AND PROTEIN KINASE DOMAIN-CONTAINING PROTEIN"/>
    <property type="match status" value="1"/>
</dbReference>
<comment type="subcellular location">
    <subcellularLocation>
        <location evidence="1">Membrane</location>
        <topology evidence="1">Multi-pass membrane protein</topology>
    </subcellularLocation>
</comment>
<dbReference type="InterPro" id="IPR045863">
    <property type="entry name" value="CorA_TM1_TM2"/>
</dbReference>
<dbReference type="AlphaFoldDB" id="A0A2B7ZGM9"/>
<dbReference type="PROSITE" id="PS50297">
    <property type="entry name" value="ANK_REP_REGION"/>
    <property type="match status" value="3"/>
</dbReference>
<name>A0A2B7ZGM9_9EURO</name>
<organism evidence="10 11">
    <name type="scientific">[Emmonsia] crescens</name>
    <dbReference type="NCBI Taxonomy" id="73230"/>
    <lineage>
        <taxon>Eukaryota</taxon>
        <taxon>Fungi</taxon>
        <taxon>Dikarya</taxon>
        <taxon>Ascomycota</taxon>
        <taxon>Pezizomycotina</taxon>
        <taxon>Eurotiomycetes</taxon>
        <taxon>Eurotiomycetidae</taxon>
        <taxon>Onygenales</taxon>
        <taxon>Ajellomycetaceae</taxon>
        <taxon>Emergomyces</taxon>
    </lineage>
</organism>
<keyword evidence="6 9" id="KW-0472">Membrane</keyword>
<dbReference type="EMBL" id="PDND01000096">
    <property type="protein sequence ID" value="PGH32328.1"/>
    <property type="molecule type" value="Genomic_DNA"/>
</dbReference>
<evidence type="ECO:0000256" key="4">
    <source>
        <dbReference type="ARBA" id="ARBA00022989"/>
    </source>
</evidence>
<feature type="repeat" description="ANK" evidence="7">
    <location>
        <begin position="287"/>
        <end position="319"/>
    </location>
</feature>
<dbReference type="InterPro" id="IPR002110">
    <property type="entry name" value="Ankyrin_rpt"/>
</dbReference>
<dbReference type="PROSITE" id="PS50088">
    <property type="entry name" value="ANK_REPEAT"/>
    <property type="match status" value="4"/>
</dbReference>
<dbReference type="PANTHER" id="PTHR24198:SF165">
    <property type="entry name" value="ANKYRIN REPEAT-CONTAINING PROTEIN-RELATED"/>
    <property type="match status" value="1"/>
</dbReference>
<dbReference type="VEuPathDB" id="FungiDB:EMCG_06044"/>
<dbReference type="Pfam" id="PF12796">
    <property type="entry name" value="Ank_2"/>
    <property type="match status" value="3"/>
</dbReference>
<evidence type="ECO:0000256" key="8">
    <source>
        <dbReference type="SAM" id="MobiDB-lite"/>
    </source>
</evidence>
<keyword evidence="5 7" id="KW-0040">ANK repeat</keyword>
<feature type="repeat" description="ANK" evidence="7">
    <location>
        <begin position="85"/>
        <end position="117"/>
    </location>
</feature>
<evidence type="ECO:0000256" key="5">
    <source>
        <dbReference type="ARBA" id="ARBA00023043"/>
    </source>
</evidence>
<feature type="transmembrane region" description="Helical" evidence="9">
    <location>
        <begin position="676"/>
        <end position="694"/>
    </location>
</feature>
<evidence type="ECO:0000256" key="9">
    <source>
        <dbReference type="SAM" id="Phobius"/>
    </source>
</evidence>
<reference evidence="10 11" key="1">
    <citation type="submission" date="2017-10" db="EMBL/GenBank/DDBJ databases">
        <title>Comparative genomics in systemic dimorphic fungi from Ajellomycetaceae.</title>
        <authorList>
            <person name="Munoz J.F."/>
            <person name="Mcewen J.G."/>
            <person name="Clay O.K."/>
            <person name="Cuomo C.A."/>
        </authorList>
    </citation>
    <scope>NUCLEOTIDE SEQUENCE [LARGE SCALE GENOMIC DNA]</scope>
    <source>
        <strain evidence="10 11">UAMH4076</strain>
    </source>
</reference>
<dbReference type="InterPro" id="IPR036770">
    <property type="entry name" value="Ankyrin_rpt-contain_sf"/>
</dbReference>
<dbReference type="Gene3D" id="1.20.58.340">
    <property type="entry name" value="Magnesium transport protein CorA, transmembrane region"/>
    <property type="match status" value="1"/>
</dbReference>
<sequence length="808" mass="90696">MAPSLNNTQLQRDFHHAAKTGNNDEITRLLDGGADPNTQWQMFRSRLEVTGMEGGALAAAAKNGHLSTVQLLLDRGADANEISPLGYNVLFAALEPGNSSIVKLLIERGANIHFQNGSFLLHKVMYTKDLSILRLLFVKGLDVNVPYGNCANALDGAIADEAFDTAEFLLDNGADVNSRTNCYGTVLSAAFATGNRNIAELLLKRGASISASERSDDGSSLLHYVVRSKFYDLLKAILERSEPVNIRAKNNNGDSPLHTAVAYDDLKALDILSDYIEISDINDADIEGSTPLHIAVDIEAVEIVEWLLARGANPTTQNFYSYSPFRRACENRNFLIIQLLLPHALSELSSVTSSELRSALLENPSRHLMISNTQPFIRIIPHSDSTMQFVNNRCFTSIHQTFSPFSIPPFGGKILILLENARNASHFCSGSVQWRWWRKDPNANQLYWGTNKLPTALDINNVYGQGAVPTCQSINPPPSQLTPLEILDMSHTLSWIMVKLPPSETAQNSQNQLESKLFFSTLEHAAIPSSSTDLFLPLLQQLRSQWVKICENAEYHLSEMRSGSFKSNGKNPELIKVHLEDAQIWPRFHKILKTQLSVLRDLHSTYTSRSPILGEEASGWDSDDFLRQIESFERGCQALFNNLSSISREIIQLEFNLTSIAEARFSTSTNKSMKRLSWITFIFLPLMFIATLFGMNVDALEKKPPWWLYIPFAFGTIVVALIVWITFKTNPGLENTIEKKFESVFKRPQGRLRDEEMALSTDKEKKTRPKHLQLIATMGRKFRSLFRRRQVKDQAKEEDSATKDGKND</sequence>
<keyword evidence="2 9" id="KW-0812">Transmembrane</keyword>
<evidence type="ECO:0000256" key="6">
    <source>
        <dbReference type="ARBA" id="ARBA00023136"/>
    </source>
</evidence>
<evidence type="ECO:0000313" key="10">
    <source>
        <dbReference type="EMBL" id="PGH32328.1"/>
    </source>
</evidence>
<evidence type="ECO:0000256" key="3">
    <source>
        <dbReference type="ARBA" id="ARBA00022737"/>
    </source>
</evidence>